<dbReference type="Gene3D" id="3.40.50.150">
    <property type="entry name" value="Vaccinia Virus protein VP39"/>
    <property type="match status" value="1"/>
</dbReference>
<dbReference type="GO" id="GO:0032259">
    <property type="term" value="P:methylation"/>
    <property type="evidence" value="ECO:0007669"/>
    <property type="project" value="UniProtKB-KW"/>
</dbReference>
<comment type="function">
    <text evidence="6">Methylates ribosomal protein L11.</text>
</comment>
<proteinExistence type="inferred from homology"/>
<evidence type="ECO:0000313" key="7">
    <source>
        <dbReference type="EMBL" id="ATW25352.1"/>
    </source>
</evidence>
<organism evidence="7 8">
    <name type="scientific">Formimonas warabiya</name>
    <dbReference type="NCBI Taxonomy" id="1761012"/>
    <lineage>
        <taxon>Bacteria</taxon>
        <taxon>Bacillati</taxon>
        <taxon>Bacillota</taxon>
        <taxon>Clostridia</taxon>
        <taxon>Eubacteriales</taxon>
        <taxon>Peptococcaceae</taxon>
        <taxon>Candidatus Formimonas</taxon>
    </lineage>
</organism>
<sequence>MNYLEVTVTTTEEMSESIANLFWELGAGGVVIEDPQAIKQHIDGQHWDAWDIPQELLDAENIELKGYFPIDVRLIATMAAFKREAEEIKHLFPGGRIEITETEVAAENWATSWKAFYKPEKIGARVVIKPSWEQYQEDQGDVVVEMDPGMAFGTGNHPTTAMCIRALEDHVFPGCRVLDIGTGSGILSVTAVKLGAEKVIAVDHDPVSIDVARENIALNGASDKVTVLQGDLASDIKERVDLVVANIIADVIIRLIPQAAGLIQQNSIFISSGIIKERLLEVEEELEKHSFYIEKVMEEGEWAAVVARRR</sequence>
<dbReference type="InterPro" id="IPR050078">
    <property type="entry name" value="Ribosomal_L11_MeTrfase_PrmA"/>
</dbReference>
<dbReference type="InterPro" id="IPR029063">
    <property type="entry name" value="SAM-dependent_MTases_sf"/>
</dbReference>
<evidence type="ECO:0000256" key="3">
    <source>
        <dbReference type="ARBA" id="ARBA00022603"/>
    </source>
</evidence>
<reference evidence="7 8" key="1">
    <citation type="submission" date="2016-10" db="EMBL/GenBank/DDBJ databases">
        <title>Complete Genome Sequence of Peptococcaceae strain DCMF.</title>
        <authorList>
            <person name="Edwards R.J."/>
            <person name="Holland S.I."/>
            <person name="Deshpande N.P."/>
            <person name="Wong Y.K."/>
            <person name="Ertan H."/>
            <person name="Manefield M."/>
            <person name="Russell T.L."/>
            <person name="Lee M.J."/>
        </authorList>
    </citation>
    <scope>NUCLEOTIDE SEQUENCE [LARGE SCALE GENOMIC DNA]</scope>
    <source>
        <strain evidence="7 8">DCMF</strain>
    </source>
</reference>
<dbReference type="InterPro" id="IPR004498">
    <property type="entry name" value="Ribosomal_PrmA_MeTrfase"/>
</dbReference>
<comment type="subcellular location">
    <subcellularLocation>
        <location evidence="6">Cytoplasm</location>
    </subcellularLocation>
</comment>
<dbReference type="KEGG" id="fwa:DCMF_11750"/>
<comment type="catalytic activity">
    <reaction evidence="6">
        <text>L-lysyl-[protein] + 3 S-adenosyl-L-methionine = N(6),N(6),N(6)-trimethyl-L-lysyl-[protein] + 3 S-adenosyl-L-homocysteine + 3 H(+)</text>
        <dbReference type="Rhea" id="RHEA:54192"/>
        <dbReference type="Rhea" id="RHEA-COMP:9752"/>
        <dbReference type="Rhea" id="RHEA-COMP:13826"/>
        <dbReference type="ChEBI" id="CHEBI:15378"/>
        <dbReference type="ChEBI" id="CHEBI:29969"/>
        <dbReference type="ChEBI" id="CHEBI:57856"/>
        <dbReference type="ChEBI" id="CHEBI:59789"/>
        <dbReference type="ChEBI" id="CHEBI:61961"/>
    </reaction>
</comment>
<feature type="binding site" evidence="6">
    <location>
        <position position="246"/>
    </location>
    <ligand>
        <name>S-adenosyl-L-methionine</name>
        <dbReference type="ChEBI" id="CHEBI:59789"/>
    </ligand>
</feature>
<feature type="binding site" evidence="6">
    <location>
        <position position="203"/>
    </location>
    <ligand>
        <name>S-adenosyl-L-methionine</name>
        <dbReference type="ChEBI" id="CHEBI:59789"/>
    </ligand>
</feature>
<dbReference type="Pfam" id="PF06325">
    <property type="entry name" value="PrmA"/>
    <property type="match status" value="1"/>
</dbReference>
<dbReference type="PANTHER" id="PTHR43648:SF1">
    <property type="entry name" value="ELECTRON TRANSFER FLAVOPROTEIN BETA SUBUNIT LYSINE METHYLTRANSFERASE"/>
    <property type="match status" value="1"/>
</dbReference>
<dbReference type="GO" id="GO:0005737">
    <property type="term" value="C:cytoplasm"/>
    <property type="evidence" value="ECO:0007669"/>
    <property type="project" value="UniProtKB-SubCell"/>
</dbReference>
<dbReference type="NCBIfam" id="TIGR00406">
    <property type="entry name" value="prmA"/>
    <property type="match status" value="1"/>
</dbReference>
<keyword evidence="8" id="KW-1185">Reference proteome</keyword>
<evidence type="ECO:0000256" key="4">
    <source>
        <dbReference type="ARBA" id="ARBA00022679"/>
    </source>
</evidence>
<evidence type="ECO:0000256" key="1">
    <source>
        <dbReference type="ARBA" id="ARBA00009741"/>
    </source>
</evidence>
<keyword evidence="3 6" id="KW-0489">Methyltransferase</keyword>
<evidence type="ECO:0000256" key="2">
    <source>
        <dbReference type="ARBA" id="ARBA00022490"/>
    </source>
</evidence>
<gene>
    <name evidence="6" type="primary">prmA</name>
    <name evidence="7" type="ORF">DCMF_11750</name>
</gene>
<dbReference type="RefSeq" id="WP_148134610.1">
    <property type="nucleotide sequence ID" value="NZ_CP017634.1"/>
</dbReference>
<dbReference type="SUPFAM" id="SSF53335">
    <property type="entry name" value="S-adenosyl-L-methionine-dependent methyltransferases"/>
    <property type="match status" value="1"/>
</dbReference>
<accession>A0A3G1KS79</accession>
<keyword evidence="5 6" id="KW-0949">S-adenosyl-L-methionine</keyword>
<comment type="similarity">
    <text evidence="1 6">Belongs to the methyltransferase superfamily. PrmA family.</text>
</comment>
<dbReference type="GO" id="GO:0005840">
    <property type="term" value="C:ribosome"/>
    <property type="evidence" value="ECO:0007669"/>
    <property type="project" value="UniProtKB-KW"/>
</dbReference>
<feature type="binding site" evidence="6">
    <location>
        <position position="181"/>
    </location>
    <ligand>
        <name>S-adenosyl-L-methionine</name>
        <dbReference type="ChEBI" id="CHEBI:59789"/>
    </ligand>
</feature>
<dbReference type="PIRSF" id="PIRSF000401">
    <property type="entry name" value="RPL11_MTase"/>
    <property type="match status" value="1"/>
</dbReference>
<dbReference type="EMBL" id="CP017634">
    <property type="protein sequence ID" value="ATW25352.1"/>
    <property type="molecule type" value="Genomic_DNA"/>
</dbReference>
<name>A0A3G1KS79_FORW1</name>
<keyword evidence="2 6" id="KW-0963">Cytoplasm</keyword>
<dbReference type="CDD" id="cd02440">
    <property type="entry name" value="AdoMet_MTases"/>
    <property type="match status" value="1"/>
</dbReference>
<dbReference type="AlphaFoldDB" id="A0A3G1KS79"/>
<dbReference type="HAMAP" id="MF_00735">
    <property type="entry name" value="Methyltr_PrmA"/>
    <property type="match status" value="1"/>
</dbReference>
<dbReference type="Proteomes" id="UP000323521">
    <property type="component" value="Chromosome"/>
</dbReference>
<protein>
    <recommendedName>
        <fullName evidence="6">Ribosomal protein L11 methyltransferase</fullName>
        <shortName evidence="6">L11 Mtase</shortName>
        <ecNumber evidence="6">2.1.1.-</ecNumber>
    </recommendedName>
</protein>
<keyword evidence="4 6" id="KW-0808">Transferase</keyword>
<evidence type="ECO:0000313" key="8">
    <source>
        <dbReference type="Proteomes" id="UP000323521"/>
    </source>
</evidence>
<keyword evidence="7" id="KW-0687">Ribonucleoprotein</keyword>
<feature type="binding site" evidence="6">
    <location>
        <position position="160"/>
    </location>
    <ligand>
        <name>S-adenosyl-L-methionine</name>
        <dbReference type="ChEBI" id="CHEBI:59789"/>
    </ligand>
</feature>
<dbReference type="GO" id="GO:0016279">
    <property type="term" value="F:protein-lysine N-methyltransferase activity"/>
    <property type="evidence" value="ECO:0007669"/>
    <property type="project" value="RHEA"/>
</dbReference>
<dbReference type="OrthoDB" id="9785995at2"/>
<keyword evidence="7" id="KW-0689">Ribosomal protein</keyword>
<dbReference type="PANTHER" id="PTHR43648">
    <property type="entry name" value="ELECTRON TRANSFER FLAVOPROTEIN BETA SUBUNIT LYSINE METHYLTRANSFERASE"/>
    <property type="match status" value="1"/>
</dbReference>
<dbReference type="EC" id="2.1.1.-" evidence="6"/>
<evidence type="ECO:0000256" key="6">
    <source>
        <dbReference type="HAMAP-Rule" id="MF_00735"/>
    </source>
</evidence>
<evidence type="ECO:0000256" key="5">
    <source>
        <dbReference type="ARBA" id="ARBA00022691"/>
    </source>
</evidence>